<dbReference type="AlphaFoldDB" id="A0A3R8MT05"/>
<keyword evidence="1" id="KW-1133">Transmembrane helix</keyword>
<gene>
    <name evidence="3" type="ORF">EHV23_06505</name>
</gene>
<evidence type="ECO:0000313" key="4">
    <source>
        <dbReference type="Proteomes" id="UP000270261"/>
    </source>
</evidence>
<feature type="domain" description="Putative Flp pilus-assembly TadG-like N-terminal" evidence="2">
    <location>
        <begin position="17"/>
        <end position="61"/>
    </location>
</feature>
<name>A0A3R8MT05_9BURK</name>
<proteinExistence type="predicted"/>
<protein>
    <recommendedName>
        <fullName evidence="2">Putative Flp pilus-assembly TadG-like N-terminal domain-containing protein</fullName>
    </recommendedName>
</protein>
<dbReference type="EMBL" id="RRUE01000001">
    <property type="protein sequence ID" value="RRN45785.1"/>
    <property type="molecule type" value="Genomic_DNA"/>
</dbReference>
<keyword evidence="1" id="KW-0472">Membrane</keyword>
<feature type="transmembrane region" description="Helical" evidence="1">
    <location>
        <begin position="20"/>
        <end position="38"/>
    </location>
</feature>
<dbReference type="Pfam" id="PF13400">
    <property type="entry name" value="Tad"/>
    <property type="match status" value="1"/>
</dbReference>
<keyword evidence="1" id="KW-0812">Transmembrane</keyword>
<reference evidence="3 4" key="1">
    <citation type="submission" date="2018-11" db="EMBL/GenBank/DDBJ databases">
        <title>Genome sequencing of Lautropia sp. KCOM 2505 (= ChDC F240).</title>
        <authorList>
            <person name="Kook J.-K."/>
            <person name="Park S.-N."/>
            <person name="Lim Y.K."/>
        </authorList>
    </citation>
    <scope>NUCLEOTIDE SEQUENCE [LARGE SCALE GENOMIC DNA]</scope>
    <source>
        <strain evidence="3 4">KCOM 2505</strain>
    </source>
</reference>
<accession>A0A3R8MT05</accession>
<comment type="caution">
    <text evidence="3">The sequence shown here is derived from an EMBL/GenBank/DDBJ whole genome shotgun (WGS) entry which is preliminary data.</text>
</comment>
<sequence>MKPRFRHAHPPAHRQKGQALVLGMFILVIVAMLTFFQFSTGQVTTARMRLVNATDAAAYSAGLWRARVFNYYAYSNRAIIFNEVAIAQTATLLSYTGFLTQVVKTVDNKTWWIPYWGQFIKEVSEMAEAANQALQLISSVEVGARGLYVKALSAGQTAMNATTNGWFMTQLATEVMNKADASFHAFVPEPNERLSVQRKGDDRGRLREVVTGSLDDYSKNRSSTLNLFNMLRVEWRGQTEMIRDHEASMDRWQAYDTLSIHERKHGLFGGMRERKPIGWSGVELAANPKNGMDALQGWTWTEEGRPVWQPASNASGEKTTNARAYREISRSRFWSSRAYSGLPGVRELNLSRDALNAEAGRFPTDSVVVIGAIRKNNTINTADQAKIGAGRLKLKDNFADMPALRATNLGHASMVAVSRSRIYFRRPPGADSRLEYASMYSPYWQVRLDEVSDAERADAIATGGHGGAALRVLNGAS</sequence>
<keyword evidence="4" id="KW-1185">Reference proteome</keyword>
<organism evidence="3 4">
    <name type="scientific">Lautropia dentalis</name>
    <dbReference type="NCBI Taxonomy" id="2490857"/>
    <lineage>
        <taxon>Bacteria</taxon>
        <taxon>Pseudomonadati</taxon>
        <taxon>Pseudomonadota</taxon>
        <taxon>Betaproteobacteria</taxon>
        <taxon>Burkholderiales</taxon>
        <taxon>Burkholderiaceae</taxon>
        <taxon>Lautropia</taxon>
    </lineage>
</organism>
<dbReference type="OrthoDB" id="5493674at2"/>
<evidence type="ECO:0000256" key="1">
    <source>
        <dbReference type="SAM" id="Phobius"/>
    </source>
</evidence>
<dbReference type="RefSeq" id="WP_125095212.1">
    <property type="nucleotide sequence ID" value="NZ_RRUE01000001.1"/>
</dbReference>
<evidence type="ECO:0000313" key="3">
    <source>
        <dbReference type="EMBL" id="RRN45785.1"/>
    </source>
</evidence>
<dbReference type="Proteomes" id="UP000270261">
    <property type="component" value="Unassembled WGS sequence"/>
</dbReference>
<dbReference type="InterPro" id="IPR028087">
    <property type="entry name" value="Tad_N"/>
</dbReference>
<evidence type="ECO:0000259" key="2">
    <source>
        <dbReference type="Pfam" id="PF13400"/>
    </source>
</evidence>